<name>A0A1C0AHL4_9ACTN</name>
<reference evidence="3" key="1">
    <citation type="submission" date="2016-07" db="EMBL/GenBank/DDBJ databases">
        <authorList>
            <person name="Florea S."/>
            <person name="Webb J.S."/>
            <person name="Jaromczyk J."/>
            <person name="Schardl C.L."/>
        </authorList>
    </citation>
    <scope>NUCLEOTIDE SEQUENCE [LARGE SCALE GENOMIC DNA]</scope>
    <source>
        <strain evidence="3">IPBSL-7</strain>
    </source>
</reference>
<organism evidence="2 3">
    <name type="scientific">Tessaracoccus lapidicaptus</name>
    <dbReference type="NCBI Taxonomy" id="1427523"/>
    <lineage>
        <taxon>Bacteria</taxon>
        <taxon>Bacillati</taxon>
        <taxon>Actinomycetota</taxon>
        <taxon>Actinomycetes</taxon>
        <taxon>Propionibacteriales</taxon>
        <taxon>Propionibacteriaceae</taxon>
        <taxon>Tessaracoccus</taxon>
    </lineage>
</organism>
<feature type="transmembrane region" description="Helical" evidence="1">
    <location>
        <begin position="6"/>
        <end position="26"/>
    </location>
</feature>
<dbReference type="EMBL" id="MBQD01000026">
    <property type="protein sequence ID" value="OCL31457.1"/>
    <property type="molecule type" value="Genomic_DNA"/>
</dbReference>
<protein>
    <submittedName>
        <fullName evidence="2">Uncharacterized protein</fullName>
    </submittedName>
</protein>
<keyword evidence="1" id="KW-1133">Transmembrane helix</keyword>
<accession>A0A1C0AHL4</accession>
<dbReference type="RefSeq" id="WP_068752693.1">
    <property type="nucleotide sequence ID" value="NZ_MBQD01000026.1"/>
</dbReference>
<feature type="transmembrane region" description="Helical" evidence="1">
    <location>
        <begin position="78"/>
        <end position="96"/>
    </location>
</feature>
<proteinExistence type="predicted"/>
<dbReference type="AlphaFoldDB" id="A0A1C0AHL4"/>
<evidence type="ECO:0000313" key="3">
    <source>
        <dbReference type="Proteomes" id="UP000093501"/>
    </source>
</evidence>
<feature type="transmembrane region" description="Helical" evidence="1">
    <location>
        <begin position="126"/>
        <end position="148"/>
    </location>
</feature>
<feature type="transmembrane region" description="Helical" evidence="1">
    <location>
        <begin position="267"/>
        <end position="295"/>
    </location>
</feature>
<evidence type="ECO:0000256" key="1">
    <source>
        <dbReference type="SAM" id="Phobius"/>
    </source>
</evidence>
<feature type="transmembrane region" description="Helical" evidence="1">
    <location>
        <begin position="187"/>
        <end position="210"/>
    </location>
</feature>
<comment type="caution">
    <text evidence="2">The sequence shown here is derived from an EMBL/GenBank/DDBJ whole genome shotgun (WGS) entry which is preliminary data.</text>
</comment>
<feature type="transmembrane region" description="Helical" evidence="1">
    <location>
        <begin position="231"/>
        <end position="255"/>
    </location>
</feature>
<keyword evidence="1" id="KW-0472">Membrane</keyword>
<keyword evidence="1" id="KW-0812">Transmembrane</keyword>
<dbReference type="Proteomes" id="UP000093501">
    <property type="component" value="Unassembled WGS sequence"/>
</dbReference>
<evidence type="ECO:0000313" key="2">
    <source>
        <dbReference type="EMBL" id="OCL31457.1"/>
    </source>
</evidence>
<feature type="transmembrane region" description="Helical" evidence="1">
    <location>
        <begin position="52"/>
        <end position="72"/>
    </location>
</feature>
<gene>
    <name evidence="2" type="ORF">BCR15_09880</name>
</gene>
<sequence length="302" mass="30833">MAVSGLFSLVLLSLTVVMALAAALLLGRRRARSLAFDESVYPGLRSLRRATIGWRVIGMVAGAVVAVGAVSFGHLRPYAFAAPLLAATAVVAAIVVGQRSVYKAARVRGSAGIEHRRLRDYLPAALTRWVACLLALLLTAVLFSTLAASPDDMGRAGRAVAASWTQGDGAAEGVFGSLRSPYPGSFYTLWVGIALVLLLVATGIGLGMTARRPRNGADPELVRVDDALRRITAEGIVAGLGVGVGGAAFAVLLVGGMDLVQLAPVPLVTAAGVVSLLGAVVALVGLIGAGVILLVPRDGGAR</sequence>
<keyword evidence="3" id="KW-1185">Reference proteome</keyword>